<evidence type="ECO:0000313" key="7">
    <source>
        <dbReference type="Proteomes" id="UP000217103"/>
    </source>
</evidence>
<feature type="compositionally biased region" description="Basic and acidic residues" evidence="4">
    <location>
        <begin position="329"/>
        <end position="339"/>
    </location>
</feature>
<dbReference type="GO" id="GO:0003700">
    <property type="term" value="F:DNA-binding transcription factor activity"/>
    <property type="evidence" value="ECO:0007669"/>
    <property type="project" value="InterPro"/>
</dbReference>
<dbReference type="OrthoDB" id="241790at2"/>
<dbReference type="PANTHER" id="PTHR46796">
    <property type="entry name" value="HTH-TYPE TRANSCRIPTIONAL ACTIVATOR RHAS-RELATED"/>
    <property type="match status" value="1"/>
</dbReference>
<dbReference type="AlphaFoldDB" id="A0A1H1BY77"/>
<dbReference type="EMBL" id="FNKK01000002">
    <property type="protein sequence ID" value="SDQ56872.1"/>
    <property type="molecule type" value="Genomic_DNA"/>
</dbReference>
<gene>
    <name evidence="6" type="ORF">SAMN04489764_1192</name>
</gene>
<dbReference type="InterPro" id="IPR018062">
    <property type="entry name" value="HTH_AraC-typ_CS"/>
</dbReference>
<dbReference type="InterPro" id="IPR009057">
    <property type="entry name" value="Homeodomain-like_sf"/>
</dbReference>
<dbReference type="InterPro" id="IPR032783">
    <property type="entry name" value="AraC_lig"/>
</dbReference>
<evidence type="ECO:0000256" key="3">
    <source>
        <dbReference type="ARBA" id="ARBA00023163"/>
    </source>
</evidence>
<dbReference type="PROSITE" id="PS01124">
    <property type="entry name" value="HTH_ARAC_FAMILY_2"/>
    <property type="match status" value="1"/>
</dbReference>
<dbReference type="SMART" id="SM00342">
    <property type="entry name" value="HTH_ARAC"/>
    <property type="match status" value="1"/>
</dbReference>
<reference evidence="6 7" key="1">
    <citation type="submission" date="2016-10" db="EMBL/GenBank/DDBJ databases">
        <authorList>
            <person name="de Groot N.N."/>
        </authorList>
    </citation>
    <scope>NUCLEOTIDE SEQUENCE [LARGE SCALE GENOMIC DNA]</scope>
    <source>
        <strain evidence="6 7">DSM 43794</strain>
    </source>
</reference>
<dbReference type="InterPro" id="IPR020449">
    <property type="entry name" value="Tscrpt_reg_AraC-type_HTH"/>
</dbReference>
<keyword evidence="1" id="KW-0805">Transcription regulation</keyword>
<dbReference type="PRINTS" id="PR00032">
    <property type="entry name" value="HTHARAC"/>
</dbReference>
<dbReference type="Pfam" id="PF12833">
    <property type="entry name" value="HTH_18"/>
    <property type="match status" value="1"/>
</dbReference>
<evidence type="ECO:0000256" key="2">
    <source>
        <dbReference type="ARBA" id="ARBA00023125"/>
    </source>
</evidence>
<evidence type="ECO:0000256" key="1">
    <source>
        <dbReference type="ARBA" id="ARBA00023015"/>
    </source>
</evidence>
<dbReference type="Proteomes" id="UP000217103">
    <property type="component" value="Unassembled WGS sequence"/>
</dbReference>
<feature type="domain" description="HTH araC/xylS-type" evidence="5">
    <location>
        <begin position="207"/>
        <end position="305"/>
    </location>
</feature>
<dbReference type="PROSITE" id="PS00041">
    <property type="entry name" value="HTH_ARAC_FAMILY_1"/>
    <property type="match status" value="1"/>
</dbReference>
<sequence>MDALSDLVAFMRTGRPVSARISWRAPWAQAFPPAPGSAAFHVVLRGSCWLIPPQGAPLPLSVGDVAFLPHGGGYALADHPDTPVPPPACGPFEDRELFASAAFEGDGAETVVLCCGYRLDPGRAHPILAGLPEVIHLPATLGRHPELKAAVELLTAEIDDPRPGTDAVVTSLLETLQLYILRAWSATAGEACAHTGWAAALADPVVSKALDAIHRDPARRWTVESLGACAGMSRAAFARRFTSLVGRPPLAYLTWWRLATAARMLRESDASVAEVAARVGYGSEFAFSAAFKREYGLPPGRYRRHSCARHAPVDVPSPSRPPGGAVTAREAHPEGDGRDAPQAGGAPKGRRVVSVP</sequence>
<evidence type="ECO:0000256" key="4">
    <source>
        <dbReference type="SAM" id="MobiDB-lite"/>
    </source>
</evidence>
<dbReference type="InterPro" id="IPR018060">
    <property type="entry name" value="HTH_AraC"/>
</dbReference>
<dbReference type="RefSeq" id="WP_093258131.1">
    <property type="nucleotide sequence ID" value="NZ_FNKK01000002.1"/>
</dbReference>
<protein>
    <submittedName>
        <fullName evidence="6">AraC-type DNA-binding protein</fullName>
    </submittedName>
</protein>
<dbReference type="STRING" id="35622.SAMN04489764_1192"/>
<dbReference type="SUPFAM" id="SSF46689">
    <property type="entry name" value="Homeodomain-like"/>
    <property type="match status" value="2"/>
</dbReference>
<dbReference type="Pfam" id="PF12852">
    <property type="entry name" value="Cupin_6"/>
    <property type="match status" value="1"/>
</dbReference>
<dbReference type="Gene3D" id="1.10.10.60">
    <property type="entry name" value="Homeodomain-like"/>
    <property type="match status" value="2"/>
</dbReference>
<organism evidence="6 7">
    <name type="scientific">Thermostaphylospora chromogena</name>
    <dbReference type="NCBI Taxonomy" id="35622"/>
    <lineage>
        <taxon>Bacteria</taxon>
        <taxon>Bacillati</taxon>
        <taxon>Actinomycetota</taxon>
        <taxon>Actinomycetes</taxon>
        <taxon>Streptosporangiales</taxon>
        <taxon>Thermomonosporaceae</taxon>
        <taxon>Thermostaphylospora</taxon>
    </lineage>
</organism>
<keyword evidence="2 6" id="KW-0238">DNA-binding</keyword>
<keyword evidence="3" id="KW-0804">Transcription</keyword>
<name>A0A1H1BY77_9ACTN</name>
<dbReference type="GO" id="GO:0043565">
    <property type="term" value="F:sequence-specific DNA binding"/>
    <property type="evidence" value="ECO:0007669"/>
    <property type="project" value="InterPro"/>
</dbReference>
<accession>A0A1H1BY77</accession>
<keyword evidence="7" id="KW-1185">Reference proteome</keyword>
<feature type="region of interest" description="Disordered" evidence="4">
    <location>
        <begin position="309"/>
        <end position="356"/>
    </location>
</feature>
<dbReference type="InterPro" id="IPR050204">
    <property type="entry name" value="AraC_XylS_family_regulators"/>
</dbReference>
<proteinExistence type="predicted"/>
<evidence type="ECO:0000259" key="5">
    <source>
        <dbReference type="PROSITE" id="PS01124"/>
    </source>
</evidence>
<dbReference type="PANTHER" id="PTHR46796:SF13">
    <property type="entry name" value="HTH-TYPE TRANSCRIPTIONAL ACTIVATOR RHAS"/>
    <property type="match status" value="1"/>
</dbReference>
<evidence type="ECO:0000313" key="6">
    <source>
        <dbReference type="EMBL" id="SDQ56872.1"/>
    </source>
</evidence>